<geneLocation type="plasmid" evidence="1">
    <name>Rts1</name>
</geneLocation>
<gene>
    <name evidence="1" type="primary">orf82</name>
</gene>
<keyword evidence="1" id="KW-0614">Plasmid</keyword>
<reference evidence="1" key="5">
    <citation type="journal article" date="1988" name="J. Bacteriol.">
        <title>Nucleotide sequence of an Rts1 fragment causing temperature-dependent instability.</title>
        <authorList>
            <person name="Tanaka M."/>
            <person name="Okawa N."/>
            <person name="Mori K."/>
            <person name="Suyama Y."/>
            <person name="Kaji A."/>
        </authorList>
    </citation>
    <scope>NUCLEOTIDE SEQUENCE</scope>
    <source>
        <strain evidence="1">UR-75</strain>
        <plasmid evidence="1">Rts1</plasmid>
    </source>
</reference>
<evidence type="ECO:0000313" key="1">
    <source>
        <dbReference type="EMBL" id="BAB93645.1"/>
    </source>
</evidence>
<reference evidence="1" key="2">
    <citation type="journal article" date="1983" name="J. Bacteriol.">
        <title>Nucleotide sequence of an incompatibility region of mini-Rts1 that contains five direct repeats.</title>
        <authorList>
            <person name="Kamio Y."/>
            <person name="Terawaki Y."/>
        </authorList>
    </citation>
    <scope>NUCLEOTIDE SEQUENCE</scope>
    <source>
        <strain evidence="1">UR-75</strain>
        <plasmid evidence="1">Rts1</plasmid>
    </source>
</reference>
<reference evidence="1" key="10">
    <citation type="journal article" date="2002" name="J. Bacteriol.">
        <title>Complete nucleotide sequence of plasmid Rts1: implications for evolution of large plasmid Genomes.</title>
        <authorList>
            <person name="Murata T."/>
            <person name="Ohnishi M."/>
            <person name="Ara T."/>
            <person name="Kaneko J."/>
            <person name="Han C.-G."/>
            <person name="Li Y.F."/>
            <person name="Takashima K."/>
            <person name="Nojima H."/>
            <person name="Nakayama K."/>
            <person name="Kaji A."/>
            <person name="Kamio Y."/>
            <person name="Miki T."/>
            <person name="Mori H."/>
            <person name="Ohtsubo E."/>
            <person name="Terawaki Y."/>
            <person name="Hayashi T."/>
        </authorList>
    </citation>
    <scope>NUCLEOTIDE SEQUENCE</scope>
    <source>
        <strain evidence="1">UR-75</strain>
        <plasmid evidence="1">Rts1</plasmid>
    </source>
</reference>
<organism evidence="1">
    <name type="scientific">Proteus vulgaris</name>
    <dbReference type="NCBI Taxonomy" id="585"/>
    <lineage>
        <taxon>Bacteria</taxon>
        <taxon>Pseudomonadati</taxon>
        <taxon>Pseudomonadota</taxon>
        <taxon>Gammaproteobacteria</taxon>
        <taxon>Enterobacterales</taxon>
        <taxon>Morganellaceae</taxon>
        <taxon>Proteus</taxon>
    </lineage>
</organism>
<reference evidence="1" key="3">
    <citation type="journal article" date="1984" name="J. Bacteriol.">
        <title>Complete nucleotide sequence of mini-Rts1 and its copy mutant.</title>
        <authorList>
            <person name="Kamio Y."/>
            <person name="Tabuchi A."/>
            <person name="Itoh Y."/>
            <person name="Katagiri H."/>
            <person name="Terawaki Y."/>
        </authorList>
    </citation>
    <scope>NUCLEOTIDE SEQUENCE</scope>
    <source>
        <strain evidence="1">UR-75</strain>
        <plasmid evidence="1">Rts1</plasmid>
    </source>
</reference>
<reference evidence="1" key="7">
    <citation type="journal article" date="1991" name="J. Bacteriol.">
        <title>Three short fragments of Rts1 DNA are responsible for the temperature-sensitive growth phenotype (Tsg) of host bacteria.</title>
        <authorList>
            <person name="Mochida S."/>
            <person name="Tsuchiya H."/>
            <person name="Mori K."/>
            <person name="Kaji A."/>
        </authorList>
    </citation>
    <scope>NUCLEOTIDE SEQUENCE</scope>
    <source>
        <strain evidence="1">UR-75</strain>
        <plasmid evidence="1">Rts1</plasmid>
    </source>
</reference>
<accession>Q8KK68</accession>
<dbReference type="EMBL" id="AP004237">
    <property type="protein sequence ID" value="BAB93645.1"/>
    <property type="molecule type" value="Genomic_DNA"/>
</dbReference>
<dbReference type="AlphaFoldDB" id="Q8KK68"/>
<sequence>MSSLSEPCRSNIVTSGSLFMILKHVRKVLWQICTMLTEVTDLQVFLSRNAVRSIKC</sequence>
<protein>
    <submittedName>
        <fullName evidence="1">Uncharacterized protein</fullName>
    </submittedName>
</protein>
<reference evidence="1" key="1">
    <citation type="journal article" date="1968" name="Nature">
        <title>Temperature sensitivity of cell growth in Escherichia coli associated with the temperature sensitive R(KM) factor.</title>
        <authorList>
            <person name="Terawaki Y."/>
            <person name="Kakizawa Y."/>
            <person name="Takayasu H."/>
            <person name="Yoshikawa M."/>
        </authorList>
    </citation>
    <scope>NUCLEOTIDE SEQUENCE</scope>
    <source>
        <strain evidence="1">UR-75</strain>
        <plasmid evidence="1">Rts1</plasmid>
    </source>
</reference>
<name>Q8KK68_PROVU</name>
<reference evidence="1" key="9">
    <citation type="journal article" date="1996" name="Biochem. Biophys. Res. Commun.">
        <title>A new plasmid-encoded proteic killer gene system: cloning, sequencing, and analyzing hig locus of plasmid Rts1.</title>
        <authorList>
            <person name="Tian Q.B."/>
            <person name="Ohnishi M."/>
            <person name="Tabuchi A."/>
            <person name="Terawaki Y."/>
        </authorList>
    </citation>
    <scope>NUCLEOTIDE SEQUENCE</scope>
    <source>
        <strain evidence="1">UR-75</strain>
        <plasmid evidence="1">Rts1</plasmid>
    </source>
</reference>
<reference evidence="1" key="8">
    <citation type="journal article" date="1994" name="J. Mol. Biol.">
        <title>Molecular cloning and expression of a novel hydroxymethylcytosine-specific restriction enzyme (PvuRts1I) modulated by glucosylation of DNA.</title>
        <authorList>
            <person name="Janosi L."/>
            <person name="Yonemitsu H."/>
            <person name="Hong H."/>
            <person name="Kaji A."/>
        </authorList>
    </citation>
    <scope>NUCLEOTIDE SEQUENCE</scope>
    <source>
        <strain evidence="1">UR-75</strain>
        <plasmid evidence="1">Rts1</plasmid>
    </source>
</reference>
<proteinExistence type="predicted"/>
<reference evidence="1" key="6">
    <citation type="journal article" date="1988" name="Plasmid">
        <title>Nucleotide sequence and copy control function of the extension of the incI region (incI-b) of Rts 1.</title>
        <authorList>
            <person name="Nozue H."/>
            <person name="Tsuchiya K."/>
            <person name="Kamio Y."/>
        </authorList>
    </citation>
    <scope>NUCLEOTIDE SEQUENCE</scope>
    <source>
        <strain evidence="1">UR-75</strain>
        <plasmid evidence="1">Rts1</plasmid>
    </source>
</reference>
<reference evidence="1" key="4">
    <citation type="journal article" date="1985" name="J. Bacteriol.">
        <title>Organization of the Tn6-related kanamycin resistance transposon Tn2680 carrying two copies of IS26 and an IS903 variant, IS903. B.</title>
        <authorList>
            <person name="Mollet B."/>
            <person name="Clerget M."/>
            <person name="Meyer J."/>
            <person name="Iida S."/>
        </authorList>
    </citation>
    <scope>NUCLEOTIDE SEQUENCE</scope>
    <source>
        <strain evidence="1">UR-75</strain>
        <plasmid evidence="1">Rts1</plasmid>
    </source>
</reference>